<dbReference type="EMBL" id="WOCD01000003">
    <property type="protein sequence ID" value="MUH72125.1"/>
    <property type="molecule type" value="Genomic_DNA"/>
</dbReference>
<accession>A0A6N8F6D1</accession>
<name>A0A6N8F6D1_9GAMM</name>
<keyword evidence="2" id="KW-0808">Transferase</keyword>
<reference evidence="2 3" key="1">
    <citation type="submission" date="2019-11" db="EMBL/GenBank/DDBJ databases">
        <title>P. haliotis isolates from Z. marina roots.</title>
        <authorList>
            <person name="Cohen M."/>
            <person name="Jospin G."/>
            <person name="Eisen J.A."/>
            <person name="Coil D.A."/>
        </authorList>
    </citation>
    <scope>NUCLEOTIDE SEQUENCE [LARGE SCALE GENOMIC DNA]</scope>
    <source>
        <strain evidence="2 3">UCD-MCMsp1aY</strain>
    </source>
</reference>
<dbReference type="NCBIfam" id="NF033855">
    <property type="entry name" value="tRNA_MNMC2"/>
    <property type="match status" value="1"/>
</dbReference>
<evidence type="ECO:0000259" key="1">
    <source>
        <dbReference type="Pfam" id="PF05430"/>
    </source>
</evidence>
<feature type="domain" description="MnmC-like methyltransferase" evidence="1">
    <location>
        <begin position="110"/>
        <end position="232"/>
    </location>
</feature>
<dbReference type="OrthoDB" id="9786494at2"/>
<keyword evidence="3" id="KW-1185">Reference proteome</keyword>
<sequence length="246" mass="27690">MINNANLKFDENGVPYSSDFDDIYFSKKDGIAETTYVFLKHNGIPSRFKNTGCFHIAETGFGTGLNLLVTWQQLNQANQSNPSPVKLKFTTFEKYPLSKSDLTSTLSAWPEFKSLSVQLLNAYPEKLLDDNTMILENGNVELRLIIGDVNESITNLVVSNNEVDAWYLDGFAPSKNPDMWTEHLFNNMRRLTKEQGTIATFTAAGHVRRGLITSGFDVVKYKGFGYKRDMVASRGILDRFESDSGK</sequence>
<dbReference type="GO" id="GO:0032259">
    <property type="term" value="P:methylation"/>
    <property type="evidence" value="ECO:0007669"/>
    <property type="project" value="UniProtKB-KW"/>
</dbReference>
<protein>
    <submittedName>
        <fullName evidence="2">tRNA (5-methylaminomethyl-2-thiouridine)(34)-methyltransferase MnmD</fullName>
    </submittedName>
</protein>
<dbReference type="PANTHER" id="PTHR39963:SF1">
    <property type="entry name" value="MNMC-LIKE METHYLTRANSFERASE DOMAIN-CONTAINING PROTEIN"/>
    <property type="match status" value="1"/>
</dbReference>
<dbReference type="InterPro" id="IPR029063">
    <property type="entry name" value="SAM-dependent_MTases_sf"/>
</dbReference>
<gene>
    <name evidence="2" type="primary">mnmD</name>
    <name evidence="2" type="ORF">GNP35_06335</name>
</gene>
<evidence type="ECO:0000313" key="2">
    <source>
        <dbReference type="EMBL" id="MUH72125.1"/>
    </source>
</evidence>
<proteinExistence type="predicted"/>
<evidence type="ECO:0000313" key="3">
    <source>
        <dbReference type="Proteomes" id="UP000439994"/>
    </source>
</evidence>
<keyword evidence="2" id="KW-0489">Methyltransferase</keyword>
<dbReference type="AlphaFoldDB" id="A0A6N8F6D1"/>
<dbReference type="InterPro" id="IPR008471">
    <property type="entry name" value="MnmC-like_methylTransf"/>
</dbReference>
<dbReference type="InterPro" id="IPR047785">
    <property type="entry name" value="tRNA_MNMC2"/>
</dbReference>
<dbReference type="GO" id="GO:0016645">
    <property type="term" value="F:oxidoreductase activity, acting on the CH-NH group of donors"/>
    <property type="evidence" value="ECO:0007669"/>
    <property type="project" value="InterPro"/>
</dbReference>
<dbReference type="GO" id="GO:0004808">
    <property type="term" value="F:tRNA (5-methylaminomethyl-2-thiouridylate)(34)-methyltransferase activity"/>
    <property type="evidence" value="ECO:0007669"/>
    <property type="project" value="InterPro"/>
</dbReference>
<dbReference type="RefSeq" id="WP_155695327.1">
    <property type="nucleotide sequence ID" value="NZ_WOCD01000003.1"/>
</dbReference>
<comment type="caution">
    <text evidence="2">The sequence shown here is derived from an EMBL/GenBank/DDBJ whole genome shotgun (WGS) entry which is preliminary data.</text>
</comment>
<dbReference type="Proteomes" id="UP000439994">
    <property type="component" value="Unassembled WGS sequence"/>
</dbReference>
<dbReference type="PANTHER" id="PTHR39963">
    <property type="entry name" value="SLL0983 PROTEIN"/>
    <property type="match status" value="1"/>
</dbReference>
<organism evidence="2 3">
    <name type="scientific">Psychrosphaera haliotis</name>
    <dbReference type="NCBI Taxonomy" id="555083"/>
    <lineage>
        <taxon>Bacteria</taxon>
        <taxon>Pseudomonadati</taxon>
        <taxon>Pseudomonadota</taxon>
        <taxon>Gammaproteobacteria</taxon>
        <taxon>Alteromonadales</taxon>
        <taxon>Pseudoalteromonadaceae</taxon>
        <taxon>Psychrosphaera</taxon>
    </lineage>
</organism>
<dbReference type="Pfam" id="PF05430">
    <property type="entry name" value="Methyltransf_30"/>
    <property type="match status" value="1"/>
</dbReference>
<dbReference type="Gene3D" id="3.40.50.150">
    <property type="entry name" value="Vaccinia Virus protein VP39"/>
    <property type="match status" value="1"/>
</dbReference>